<dbReference type="InterPro" id="IPR004675">
    <property type="entry name" value="AhpD_core"/>
</dbReference>
<protein>
    <submittedName>
        <fullName evidence="2">Alkylhydroperoxidase</fullName>
    </submittedName>
</protein>
<dbReference type="SUPFAM" id="SSF69118">
    <property type="entry name" value="AhpD-like"/>
    <property type="match status" value="1"/>
</dbReference>
<feature type="domain" description="Carboxymuconolactone decarboxylase-like" evidence="1">
    <location>
        <begin position="48"/>
        <end position="124"/>
    </location>
</feature>
<name>A0A2M9FZH6_9PROT</name>
<dbReference type="InterPro" id="IPR029032">
    <property type="entry name" value="AhpD-like"/>
</dbReference>
<keyword evidence="2" id="KW-0560">Oxidoreductase</keyword>
<dbReference type="NCBIfam" id="TIGR00778">
    <property type="entry name" value="ahpD_dom"/>
    <property type="match status" value="1"/>
</dbReference>
<dbReference type="EMBL" id="PHIG01000038">
    <property type="protein sequence ID" value="PJK28868.1"/>
    <property type="molecule type" value="Genomic_DNA"/>
</dbReference>
<evidence type="ECO:0000313" key="2">
    <source>
        <dbReference type="EMBL" id="PJK28868.1"/>
    </source>
</evidence>
<proteinExistence type="predicted"/>
<dbReference type="PANTHER" id="PTHR35446:SF2">
    <property type="entry name" value="CARBOXYMUCONOLACTONE DECARBOXYLASE-LIKE DOMAIN-CONTAINING PROTEIN"/>
    <property type="match status" value="1"/>
</dbReference>
<comment type="caution">
    <text evidence="2">The sequence shown here is derived from an EMBL/GenBank/DDBJ whole genome shotgun (WGS) entry which is preliminary data.</text>
</comment>
<dbReference type="OrthoDB" id="9801997at2"/>
<evidence type="ECO:0000259" key="1">
    <source>
        <dbReference type="Pfam" id="PF02627"/>
    </source>
</evidence>
<dbReference type="InterPro" id="IPR003779">
    <property type="entry name" value="CMD-like"/>
</dbReference>
<dbReference type="AlphaFoldDB" id="A0A2M9FZH6"/>
<dbReference type="Gene3D" id="1.20.1290.10">
    <property type="entry name" value="AhpD-like"/>
    <property type="match status" value="1"/>
</dbReference>
<sequence>MATVRPPRDAETDPRVKAVFDDIRTTRGTDFINNFWRYLAFDPGLLEQVWTDVRDVMAKDSALDGKTKEMIYIAVSIANSCDYCIHSHTASARARGMTSAEYADLLRVVSTAARTNHLVNGMKVPVDPEFDADHAG</sequence>
<evidence type="ECO:0000313" key="3">
    <source>
        <dbReference type="Proteomes" id="UP000229498"/>
    </source>
</evidence>
<dbReference type="RefSeq" id="WP_109794973.1">
    <property type="nucleotide sequence ID" value="NZ_PHIG01000038.1"/>
</dbReference>
<keyword evidence="3" id="KW-1185">Reference proteome</keyword>
<gene>
    <name evidence="2" type="ORF">CVT23_14640</name>
</gene>
<organism evidence="2 3">
    <name type="scientific">Minwuia thermotolerans</name>
    <dbReference type="NCBI Taxonomy" id="2056226"/>
    <lineage>
        <taxon>Bacteria</taxon>
        <taxon>Pseudomonadati</taxon>
        <taxon>Pseudomonadota</taxon>
        <taxon>Alphaproteobacteria</taxon>
        <taxon>Minwuiales</taxon>
        <taxon>Minwuiaceae</taxon>
        <taxon>Minwuia</taxon>
    </lineage>
</organism>
<dbReference type="Pfam" id="PF02627">
    <property type="entry name" value="CMD"/>
    <property type="match status" value="1"/>
</dbReference>
<dbReference type="PANTHER" id="PTHR35446">
    <property type="entry name" value="SI:CH211-175M2.5"/>
    <property type="match status" value="1"/>
</dbReference>
<dbReference type="Proteomes" id="UP000229498">
    <property type="component" value="Unassembled WGS sequence"/>
</dbReference>
<dbReference type="GO" id="GO:0051920">
    <property type="term" value="F:peroxiredoxin activity"/>
    <property type="evidence" value="ECO:0007669"/>
    <property type="project" value="InterPro"/>
</dbReference>
<accession>A0A2M9FZH6</accession>
<keyword evidence="2" id="KW-0575">Peroxidase</keyword>
<reference evidence="2 3" key="1">
    <citation type="submission" date="2017-11" db="EMBL/GenBank/DDBJ databases">
        <title>Draft genome sequence of Rhizobiales bacterium SY3-13.</title>
        <authorList>
            <person name="Sun C."/>
        </authorList>
    </citation>
    <scope>NUCLEOTIDE SEQUENCE [LARGE SCALE GENOMIC DNA]</scope>
    <source>
        <strain evidence="2 3">SY3-13</strain>
    </source>
</reference>